<feature type="transmembrane region" description="Helical" evidence="2">
    <location>
        <begin position="58"/>
        <end position="81"/>
    </location>
</feature>
<evidence type="ECO:0000256" key="1">
    <source>
        <dbReference type="SAM" id="MobiDB-lite"/>
    </source>
</evidence>
<keyword evidence="2" id="KW-0812">Transmembrane</keyword>
<dbReference type="OrthoDB" id="8688629at2"/>
<accession>A0A3M6QTG4</accession>
<dbReference type="InterPro" id="IPR012495">
    <property type="entry name" value="TadE-like_dom"/>
</dbReference>
<organism evidence="4 5">
    <name type="scientific">Corticibacter populi</name>
    <dbReference type="NCBI Taxonomy" id="1550736"/>
    <lineage>
        <taxon>Bacteria</taxon>
        <taxon>Pseudomonadati</taxon>
        <taxon>Pseudomonadota</taxon>
        <taxon>Betaproteobacteria</taxon>
        <taxon>Burkholderiales</taxon>
        <taxon>Comamonadaceae</taxon>
        <taxon>Corticibacter</taxon>
    </lineage>
</organism>
<comment type="caution">
    <text evidence="4">The sequence shown here is derived from an EMBL/GenBank/DDBJ whole genome shotgun (WGS) entry which is preliminary data.</text>
</comment>
<evidence type="ECO:0000313" key="5">
    <source>
        <dbReference type="Proteomes" id="UP000278006"/>
    </source>
</evidence>
<keyword evidence="5" id="KW-1185">Reference proteome</keyword>
<proteinExistence type="predicted"/>
<protein>
    <submittedName>
        <fullName evidence="4">Pilus assembly protein</fullName>
    </submittedName>
</protein>
<dbReference type="Pfam" id="PF07811">
    <property type="entry name" value="TadE"/>
    <property type="match status" value="1"/>
</dbReference>
<feature type="domain" description="TadE-like" evidence="3">
    <location>
        <begin position="52"/>
        <end position="94"/>
    </location>
</feature>
<gene>
    <name evidence="4" type="ORF">D8I35_07155</name>
</gene>
<keyword evidence="2" id="KW-0472">Membrane</keyword>
<feature type="region of interest" description="Disordered" evidence="1">
    <location>
        <begin position="1"/>
        <end position="47"/>
    </location>
</feature>
<dbReference type="EMBL" id="RDQO01000002">
    <property type="protein sequence ID" value="RMX06318.1"/>
    <property type="molecule type" value="Genomic_DNA"/>
</dbReference>
<evidence type="ECO:0000313" key="4">
    <source>
        <dbReference type="EMBL" id="RMX06318.1"/>
    </source>
</evidence>
<dbReference type="AlphaFoldDB" id="A0A3M6QTG4"/>
<keyword evidence="2" id="KW-1133">Transmembrane helix</keyword>
<evidence type="ECO:0000259" key="3">
    <source>
        <dbReference type="Pfam" id="PF07811"/>
    </source>
</evidence>
<name>A0A3M6QTG4_9BURK</name>
<feature type="compositionally biased region" description="Polar residues" evidence="1">
    <location>
        <begin position="13"/>
        <end position="22"/>
    </location>
</feature>
<reference evidence="4 5" key="1">
    <citation type="submission" date="2018-10" db="EMBL/GenBank/DDBJ databases">
        <title>Draft genome of Cortibacter populi DSM10536.</title>
        <authorList>
            <person name="Bernier A.-M."/>
            <person name="Bernard K."/>
        </authorList>
    </citation>
    <scope>NUCLEOTIDE SEQUENCE [LARGE SCALE GENOMIC DNA]</scope>
    <source>
        <strain evidence="4 5">DSM 105136</strain>
    </source>
</reference>
<dbReference type="Proteomes" id="UP000278006">
    <property type="component" value="Unassembled WGS sequence"/>
</dbReference>
<evidence type="ECO:0000256" key="2">
    <source>
        <dbReference type="SAM" id="Phobius"/>
    </source>
</evidence>
<sequence length="204" mass="21721">MACQNPPPLRGTPSLSLPNLPQQGAGAASWPRAVRERAGGTRGGPARGRQRGVYALEWAIIFPVFFMLLYAIISYGLAFLVRESMQFAAEDGARAVLRYQSDRNARLDTARAVVISRLGWLPDALRPTTDTISVNICHVGNAASCAPSLTCGTTIAERCMVQLDFSIAYGSAPLVPGLSLLDMDILNPATLSASASILVDRGGF</sequence>
<feature type="compositionally biased region" description="Pro residues" evidence="1">
    <location>
        <begin position="1"/>
        <end position="10"/>
    </location>
</feature>